<reference evidence="1 2" key="1">
    <citation type="submission" date="2014-06" db="EMBL/GenBank/DDBJ databases">
        <title>Whole Genome Sequences of Three Symbiotic Endozoicomonas Bacteria.</title>
        <authorList>
            <person name="Neave M.J."/>
            <person name="Apprill A."/>
            <person name="Voolstra C.R."/>
        </authorList>
    </citation>
    <scope>NUCLEOTIDE SEQUENCE [LARGE SCALE GENOMIC DNA]</scope>
    <source>
        <strain evidence="1 2">DSM 25634</strain>
    </source>
</reference>
<dbReference type="EMBL" id="JOKH01000001">
    <property type="protein sequence ID" value="KEQ19166.1"/>
    <property type="molecule type" value="Genomic_DNA"/>
</dbReference>
<protein>
    <submittedName>
        <fullName evidence="1">Uncharacterized protein</fullName>
    </submittedName>
</protein>
<dbReference type="OrthoDB" id="6593316at2"/>
<evidence type="ECO:0000313" key="1">
    <source>
        <dbReference type="EMBL" id="KEQ19166.1"/>
    </source>
</evidence>
<evidence type="ECO:0000313" key="2">
    <source>
        <dbReference type="Proteomes" id="UP000028073"/>
    </source>
</evidence>
<keyword evidence="2" id="KW-1185">Reference proteome</keyword>
<organism evidence="1 2">
    <name type="scientific">Endozoicomonas numazuensis</name>
    <dbReference type="NCBI Taxonomy" id="1137799"/>
    <lineage>
        <taxon>Bacteria</taxon>
        <taxon>Pseudomonadati</taxon>
        <taxon>Pseudomonadota</taxon>
        <taxon>Gammaproteobacteria</taxon>
        <taxon>Oceanospirillales</taxon>
        <taxon>Endozoicomonadaceae</taxon>
        <taxon>Endozoicomonas</taxon>
    </lineage>
</organism>
<dbReference type="Proteomes" id="UP000028073">
    <property type="component" value="Unassembled WGS sequence"/>
</dbReference>
<accession>A0A081NL43</accession>
<name>A0A081NL43_9GAMM</name>
<dbReference type="RefSeq" id="WP_034832835.1">
    <property type="nucleotide sequence ID" value="NZ_JOKH01000001.1"/>
</dbReference>
<proteinExistence type="predicted"/>
<gene>
    <name evidence="1" type="ORF">GZ78_03990</name>
</gene>
<dbReference type="AlphaFoldDB" id="A0A081NL43"/>
<dbReference type="eggNOG" id="ENOG5032VXE">
    <property type="taxonomic scope" value="Bacteria"/>
</dbReference>
<comment type="caution">
    <text evidence="1">The sequence shown here is derived from an EMBL/GenBank/DDBJ whole genome shotgun (WGS) entry which is preliminary data.</text>
</comment>
<sequence>MRTLPPELISAFQSPQPNIIFLVELDWPGGVVRVHSGIGELRISGRVWLGMGSLGGIGQISDDDELGRSELPLELSGFEEDLLRESFRRDSVGREGVVYAAARDGSGLPIEASFTPMFAGYISDVGTTLGDSNTISVELATDTADPRRKRPGRYTDESHRREYPGDQFYKWSAKTADRPIYWGSKRDAYPYK</sequence>
<dbReference type="STRING" id="1137799.GZ78_03990"/>